<evidence type="ECO:0000313" key="1">
    <source>
        <dbReference type="EMBL" id="MEU5706335.1"/>
    </source>
</evidence>
<protein>
    <submittedName>
        <fullName evidence="1">Uncharacterized protein</fullName>
    </submittedName>
</protein>
<accession>A0ABV3A3A4</accession>
<proteinExistence type="predicted"/>
<dbReference type="RefSeq" id="WP_030647662.1">
    <property type="nucleotide sequence ID" value="NZ_JBEXDP010000026.1"/>
</dbReference>
<organism evidence="1 2">
    <name type="scientific">Streptomyces flaveolus</name>
    <dbReference type="NCBI Taxonomy" id="67297"/>
    <lineage>
        <taxon>Bacteria</taxon>
        <taxon>Bacillati</taxon>
        <taxon>Actinomycetota</taxon>
        <taxon>Actinomycetes</taxon>
        <taxon>Kitasatosporales</taxon>
        <taxon>Streptomycetaceae</taxon>
        <taxon>Streptomyces</taxon>
    </lineage>
</organism>
<dbReference type="Proteomes" id="UP001551011">
    <property type="component" value="Unassembled WGS sequence"/>
</dbReference>
<dbReference type="EMBL" id="JBFAEG010000003">
    <property type="protein sequence ID" value="MEU5706335.1"/>
    <property type="molecule type" value="Genomic_DNA"/>
</dbReference>
<name>A0ABV3A3A4_9ACTN</name>
<evidence type="ECO:0000313" key="2">
    <source>
        <dbReference type="Proteomes" id="UP001551011"/>
    </source>
</evidence>
<comment type="caution">
    <text evidence="1">The sequence shown here is derived from an EMBL/GenBank/DDBJ whole genome shotgun (WGS) entry which is preliminary data.</text>
</comment>
<reference evidence="1 2" key="1">
    <citation type="submission" date="2024-06" db="EMBL/GenBank/DDBJ databases">
        <title>The Natural Products Discovery Center: Release of the First 8490 Sequenced Strains for Exploring Actinobacteria Biosynthetic Diversity.</title>
        <authorList>
            <person name="Kalkreuter E."/>
            <person name="Kautsar S.A."/>
            <person name="Yang D."/>
            <person name="Bader C.D."/>
            <person name="Teijaro C.N."/>
            <person name="Fluegel L."/>
            <person name="Davis C.M."/>
            <person name="Simpson J.R."/>
            <person name="Lauterbach L."/>
            <person name="Steele A.D."/>
            <person name="Gui C."/>
            <person name="Meng S."/>
            <person name="Li G."/>
            <person name="Viehrig K."/>
            <person name="Ye F."/>
            <person name="Su P."/>
            <person name="Kiefer A.F."/>
            <person name="Nichols A."/>
            <person name="Cepeda A.J."/>
            <person name="Yan W."/>
            <person name="Fan B."/>
            <person name="Jiang Y."/>
            <person name="Adhikari A."/>
            <person name="Zheng C.-J."/>
            <person name="Schuster L."/>
            <person name="Cowan T.M."/>
            <person name="Smanski M.J."/>
            <person name="Chevrette M.G."/>
            <person name="De Carvalho L.P.S."/>
            <person name="Shen B."/>
        </authorList>
    </citation>
    <scope>NUCLEOTIDE SEQUENCE [LARGE SCALE GENOMIC DNA]</scope>
    <source>
        <strain evidence="1 2">NPDC020594</strain>
    </source>
</reference>
<gene>
    <name evidence="1" type="ORF">AB0H04_05505</name>
</gene>
<keyword evidence="2" id="KW-1185">Reference proteome</keyword>
<sequence length="89" mass="9984">MLPYGVEFTERAARVRDSLPADRRDVLERGLAILVTDPRHKLSHPVGSDEATREIALSRNLFVEYVISDGKLVVLVLTVIDLTDVLIEE</sequence>